<accession>A0AAD7Y0P6</accession>
<sequence>MSKKPSFLQTSQGIPVEPVTHQSSLSESIQKTSPNLGVPMHHDSGSDRSDILLSPTKNGECYPVDNATVADKDAIIRHISKYYSGSGYKGFEDTESAKNVMEMMAIRMPPELQRAIFKIIQQTSSHEVLDSIANSAEFSSRCNDYITEAIEKCNWILLEDLIKSLKHIPMKLHMLMTYGIGRAVRRIRDKAKQADKGQLEQQAEELMRQWAAMKEKLNGDDSSTGSNSNTRLALQKDPPQRAKAITTKDFFTSLVSTNKPRASYVIRPATHSNTASGTDSSLEDWKSSASGMIKRPLGDQNDRPSRKRVRFEADHRLVQIREYDVDPEEWEMLNPIPDDKRPGVIDTPEAQHQRARETIVPAAVYASPQQIPPSPAEPQQADIIENNVHVKVIPLDDVTAQENYSYAHPEEVSDNFLPTQQGSPVGTTVAVPTVPQVNITPLMENTEPQPSVTQVSQMLLNNPGIMQMFLDMLQSQQPESADLLPERDTRVHPSQLVDTKQDGRASSSRESTSSPDIRYETHAARQSGQRPRRKRPPKCRYFGTYRGCRFGDNCNFLHEREP</sequence>
<dbReference type="SUPFAM" id="SSF90229">
    <property type="entry name" value="CCCH zinc finger"/>
    <property type="match status" value="1"/>
</dbReference>
<keyword evidence="5" id="KW-0175">Coiled coil</keyword>
<dbReference type="InterPro" id="IPR035441">
    <property type="entry name" value="TFIIS/LEDGF_dom_sf"/>
</dbReference>
<feature type="compositionally biased region" description="Low complexity" evidence="6">
    <location>
        <begin position="220"/>
        <end position="230"/>
    </location>
</feature>
<evidence type="ECO:0000313" key="8">
    <source>
        <dbReference type="EMBL" id="KAJ8660098.1"/>
    </source>
</evidence>
<keyword evidence="9" id="KW-1185">Reference proteome</keyword>
<evidence type="ECO:0000256" key="2">
    <source>
        <dbReference type="ARBA" id="ARBA00022771"/>
    </source>
</evidence>
<dbReference type="PROSITE" id="PS50103">
    <property type="entry name" value="ZF_C3H1"/>
    <property type="match status" value="1"/>
</dbReference>
<comment type="caution">
    <text evidence="8">The sequence shown here is derived from an EMBL/GenBank/DDBJ whole genome shotgun (WGS) entry which is preliminary data.</text>
</comment>
<feature type="compositionally biased region" description="Basic and acidic residues" evidence="6">
    <location>
        <begin position="296"/>
        <end position="307"/>
    </location>
</feature>
<evidence type="ECO:0000256" key="5">
    <source>
        <dbReference type="SAM" id="Coils"/>
    </source>
</evidence>
<feature type="region of interest" description="Disordered" evidence="6">
    <location>
        <begin position="492"/>
        <end position="538"/>
    </location>
</feature>
<keyword evidence="3 4" id="KW-0862">Zinc</keyword>
<feature type="region of interest" description="Disordered" evidence="6">
    <location>
        <begin position="268"/>
        <end position="307"/>
    </location>
</feature>
<feature type="compositionally biased region" description="Polar residues" evidence="6">
    <location>
        <begin position="20"/>
        <end position="35"/>
    </location>
</feature>
<feature type="region of interest" description="Disordered" evidence="6">
    <location>
        <begin position="1"/>
        <end position="49"/>
    </location>
</feature>
<dbReference type="Proteomes" id="UP001234581">
    <property type="component" value="Unassembled WGS sequence"/>
</dbReference>
<dbReference type="Gene3D" id="1.20.930.10">
    <property type="entry name" value="Conserved domain common to transcription factors TFIIS, elongin A, CRSP70"/>
    <property type="match status" value="1"/>
</dbReference>
<dbReference type="EMBL" id="JARTCD010000015">
    <property type="protein sequence ID" value="KAJ8660098.1"/>
    <property type="molecule type" value="Genomic_DNA"/>
</dbReference>
<gene>
    <name evidence="8" type="ORF">O0I10_004327</name>
</gene>
<proteinExistence type="predicted"/>
<dbReference type="InterPro" id="IPR000571">
    <property type="entry name" value="Znf_CCCH"/>
</dbReference>
<feature type="compositionally biased region" description="Polar residues" evidence="6">
    <location>
        <begin position="270"/>
        <end position="280"/>
    </location>
</feature>
<evidence type="ECO:0000256" key="6">
    <source>
        <dbReference type="SAM" id="MobiDB-lite"/>
    </source>
</evidence>
<feature type="compositionally biased region" description="Basic and acidic residues" evidence="6">
    <location>
        <begin position="40"/>
        <end position="49"/>
    </location>
</feature>
<evidence type="ECO:0000256" key="4">
    <source>
        <dbReference type="PROSITE-ProRule" id="PRU00723"/>
    </source>
</evidence>
<protein>
    <recommendedName>
        <fullName evidence="7">C3H1-type domain-containing protein</fullName>
    </recommendedName>
</protein>
<feature type="zinc finger region" description="C3H1-type" evidence="4">
    <location>
        <begin position="533"/>
        <end position="561"/>
    </location>
</feature>
<dbReference type="GO" id="GO:0008270">
    <property type="term" value="F:zinc ion binding"/>
    <property type="evidence" value="ECO:0007669"/>
    <property type="project" value="UniProtKB-KW"/>
</dbReference>
<feature type="coiled-coil region" evidence="5">
    <location>
        <begin position="189"/>
        <end position="216"/>
    </location>
</feature>
<evidence type="ECO:0000256" key="1">
    <source>
        <dbReference type="ARBA" id="ARBA00022723"/>
    </source>
</evidence>
<keyword evidence="2 4" id="KW-0863">Zinc-finger</keyword>
<dbReference type="InterPro" id="IPR036855">
    <property type="entry name" value="Znf_CCCH_sf"/>
</dbReference>
<organism evidence="8 9">
    <name type="scientific">Lichtheimia ornata</name>
    <dbReference type="NCBI Taxonomy" id="688661"/>
    <lineage>
        <taxon>Eukaryota</taxon>
        <taxon>Fungi</taxon>
        <taxon>Fungi incertae sedis</taxon>
        <taxon>Mucoromycota</taxon>
        <taxon>Mucoromycotina</taxon>
        <taxon>Mucoromycetes</taxon>
        <taxon>Mucorales</taxon>
        <taxon>Lichtheimiaceae</taxon>
        <taxon>Lichtheimia</taxon>
    </lineage>
</organism>
<name>A0AAD7Y0P6_9FUNG</name>
<evidence type="ECO:0000313" key="9">
    <source>
        <dbReference type="Proteomes" id="UP001234581"/>
    </source>
</evidence>
<keyword evidence="1 4" id="KW-0479">Metal-binding</keyword>
<reference evidence="8 9" key="1">
    <citation type="submission" date="2023-03" db="EMBL/GenBank/DDBJ databases">
        <title>Genome sequence of Lichtheimia ornata CBS 291.66.</title>
        <authorList>
            <person name="Mohabir J.T."/>
            <person name="Shea T.P."/>
            <person name="Kurbessoian T."/>
            <person name="Berby B."/>
            <person name="Fontaine J."/>
            <person name="Livny J."/>
            <person name="Gnirke A."/>
            <person name="Stajich J.E."/>
            <person name="Cuomo C.A."/>
        </authorList>
    </citation>
    <scope>NUCLEOTIDE SEQUENCE [LARGE SCALE GENOMIC DNA]</scope>
    <source>
        <strain evidence="8">CBS 291.66</strain>
    </source>
</reference>
<dbReference type="RefSeq" id="XP_058345011.1">
    <property type="nucleotide sequence ID" value="XM_058484386.1"/>
</dbReference>
<dbReference type="AlphaFoldDB" id="A0AAD7Y0P6"/>
<feature type="domain" description="C3H1-type" evidence="7">
    <location>
        <begin position="533"/>
        <end position="561"/>
    </location>
</feature>
<dbReference type="GeneID" id="83211740"/>
<feature type="region of interest" description="Disordered" evidence="6">
    <location>
        <begin position="217"/>
        <end position="240"/>
    </location>
</feature>
<dbReference type="SUPFAM" id="SSF47676">
    <property type="entry name" value="Conserved domain common to transcription factors TFIIS, elongin A, CRSP70"/>
    <property type="match status" value="1"/>
</dbReference>
<evidence type="ECO:0000256" key="3">
    <source>
        <dbReference type="ARBA" id="ARBA00022833"/>
    </source>
</evidence>
<evidence type="ECO:0000259" key="7">
    <source>
        <dbReference type="PROSITE" id="PS50103"/>
    </source>
</evidence>